<keyword evidence="2" id="KW-1185">Reference proteome</keyword>
<dbReference type="EMBL" id="LR877153">
    <property type="protein sequence ID" value="CAD2217485.1"/>
    <property type="molecule type" value="Genomic_DNA"/>
</dbReference>
<sequence length="125" mass="13903">MQADIRLPAGKAVEEKVMHPVEFIQKSSFQQEEALRMNRIRSTHGLGAAMEVALTERTLLNSHRIGSIPSSYALYNSYRGNVSSMDTFDVLGLLEHNPNVQPSSRAIGERNVYGRELTMKSVGLV</sequence>
<keyword evidence="1" id="KW-0647">Proteasome</keyword>
<evidence type="ECO:0000313" key="2">
    <source>
        <dbReference type="Proteomes" id="UP000515908"/>
    </source>
</evidence>
<gene>
    <name evidence="1" type="ORF">ADEAN_000496300</name>
</gene>
<accession>S9VH30</accession>
<reference evidence="1 2" key="1">
    <citation type="submission" date="2020-08" db="EMBL/GenBank/DDBJ databases">
        <authorList>
            <person name="Newling K."/>
            <person name="Davey J."/>
            <person name="Forrester S."/>
        </authorList>
    </citation>
    <scope>NUCLEOTIDE SEQUENCE [LARGE SCALE GENOMIC DNA]</scope>
    <source>
        <strain evidence="2">Crithidia deanei Carvalho (ATCC PRA-265)</strain>
    </source>
</reference>
<dbReference type="Proteomes" id="UP000515908">
    <property type="component" value="Chromosome 09"/>
</dbReference>
<proteinExistence type="predicted"/>
<dbReference type="AlphaFoldDB" id="S9VH30"/>
<name>S9VH30_9TRYP</name>
<dbReference type="GO" id="GO:0000502">
    <property type="term" value="C:proteasome complex"/>
    <property type="evidence" value="ECO:0007669"/>
    <property type="project" value="UniProtKB-KW"/>
</dbReference>
<dbReference type="VEuPathDB" id="TriTrypDB:ADEAN_000496300"/>
<organism evidence="1 2">
    <name type="scientific">Angomonas deanei</name>
    <dbReference type="NCBI Taxonomy" id="59799"/>
    <lineage>
        <taxon>Eukaryota</taxon>
        <taxon>Discoba</taxon>
        <taxon>Euglenozoa</taxon>
        <taxon>Kinetoplastea</taxon>
        <taxon>Metakinetoplastina</taxon>
        <taxon>Trypanosomatida</taxon>
        <taxon>Trypanosomatidae</taxon>
        <taxon>Strigomonadinae</taxon>
        <taxon>Angomonas</taxon>
    </lineage>
</organism>
<evidence type="ECO:0000313" key="1">
    <source>
        <dbReference type="EMBL" id="CAD2217485.1"/>
    </source>
</evidence>
<protein>
    <submittedName>
        <fullName evidence="1">Proteasome maturation factor UMP1, putative</fullName>
    </submittedName>
</protein>
<dbReference type="OrthoDB" id="276304at2759"/>